<name>A0ABV9N707_9PROT</name>
<keyword evidence="1" id="KW-0812">Transmembrane</keyword>
<organism evidence="2 3">
    <name type="scientific">Glycocaulis abyssi</name>
    <dbReference type="NCBI Taxonomy" id="1433403"/>
    <lineage>
        <taxon>Bacteria</taxon>
        <taxon>Pseudomonadati</taxon>
        <taxon>Pseudomonadota</taxon>
        <taxon>Alphaproteobacteria</taxon>
        <taxon>Maricaulales</taxon>
        <taxon>Maricaulaceae</taxon>
        <taxon>Glycocaulis</taxon>
    </lineage>
</organism>
<protein>
    <recommendedName>
        <fullName evidence="4">DUF4352 domain-containing protein</fullName>
    </recommendedName>
</protein>
<keyword evidence="3" id="KW-1185">Reference proteome</keyword>
<feature type="transmembrane region" description="Helical" evidence="1">
    <location>
        <begin position="17"/>
        <end position="41"/>
    </location>
</feature>
<proteinExistence type="predicted"/>
<dbReference type="Proteomes" id="UP001596024">
    <property type="component" value="Unassembled WGS sequence"/>
</dbReference>
<dbReference type="EMBL" id="JBHSGQ010000001">
    <property type="protein sequence ID" value="MFC4724111.1"/>
    <property type="molecule type" value="Genomic_DNA"/>
</dbReference>
<gene>
    <name evidence="2" type="ORF">ACFPB0_02285</name>
</gene>
<evidence type="ECO:0000313" key="3">
    <source>
        <dbReference type="Proteomes" id="UP001596024"/>
    </source>
</evidence>
<dbReference type="RefSeq" id="WP_382436084.1">
    <property type="nucleotide sequence ID" value="NZ_JBHSGQ010000001.1"/>
</dbReference>
<evidence type="ECO:0000313" key="2">
    <source>
        <dbReference type="EMBL" id="MFC4724111.1"/>
    </source>
</evidence>
<keyword evidence="1" id="KW-0472">Membrane</keyword>
<evidence type="ECO:0000256" key="1">
    <source>
        <dbReference type="SAM" id="Phobius"/>
    </source>
</evidence>
<evidence type="ECO:0008006" key="4">
    <source>
        <dbReference type="Google" id="ProtNLM"/>
    </source>
</evidence>
<comment type="caution">
    <text evidence="2">The sequence shown here is derived from an EMBL/GenBank/DDBJ whole genome shotgun (WGS) entry which is preliminary data.</text>
</comment>
<keyword evidence="1" id="KW-1133">Transmembrane helix</keyword>
<reference evidence="3" key="1">
    <citation type="journal article" date="2019" name="Int. J. Syst. Evol. Microbiol.">
        <title>The Global Catalogue of Microorganisms (GCM) 10K type strain sequencing project: providing services to taxonomists for standard genome sequencing and annotation.</title>
        <authorList>
            <consortium name="The Broad Institute Genomics Platform"/>
            <consortium name="The Broad Institute Genome Sequencing Center for Infectious Disease"/>
            <person name="Wu L."/>
            <person name="Ma J."/>
        </authorList>
    </citation>
    <scope>NUCLEOTIDE SEQUENCE [LARGE SCALE GENOMIC DNA]</scope>
    <source>
        <strain evidence="3">CCUG 62981</strain>
    </source>
</reference>
<sequence length="323" mass="35628">MTENVPASSGDWWKRPWVAVTVVSALICIAAVTSAITAYYAESRQQADRAADQYRAYAERVVACDGIESRAEHYACLVEAVQTEQQRLYAATNLRAQQDMSTWSFATLWISLGLLIVTGVGVTYVALTLDQTRRATKAAVKAAEAAENTVLETRRIGEAQVRAYITVRHTNSFSKIESNKKHVLVKEIINTGSTPAYNVSYAASLFVADDHFFPDENFWPEHDFNLHGQKAYIANGSPSFVVGDIFLEHKIAMNIYAGHSSIFAACKIEYFDAFNRRHTANIISKLLFVPTDEKDSDGNPVVEPRMAALPGANTYSIDVDSGG</sequence>
<feature type="transmembrane region" description="Helical" evidence="1">
    <location>
        <begin position="105"/>
        <end position="127"/>
    </location>
</feature>
<accession>A0ABV9N707</accession>